<sequence length="430" mass="47504">MKKRQSPAGLWVPILYFTQGLPYIMVISVSVIMYKQLGISNAEIGRYTSLLYLPWVIKPLWSPILELLGNQRKWFLGMQFLMAATFVLMGFLLPGNAFLISSLACFWMISFASATNDIATDGFYILALSEKQQSFFVGIRSTFYRLAVITGQGLLVVLAGYLEEQMAPQKAWSFTMTATGLLMLALTSANALLSPKLKIQKEEQEKAPKKEASLKEFFKVFAEFFKKPQIGVALAFVLTYRLGESQLVKMTSPFLLDSNEMGGLGYGAKEVGFIYGTLGVILLVVGGLLGGWVISRDGLGKWMLPMILSLNLPNAGYALLAFMGWDSYTLVSAVVMIEQFGYGFSFAGFLMYLIYLAKGPYSTSHYALATGIMALGMMIPGMISGDLQEWLGYTNFFLWVLVSGVPALLLLPKLDFPADFGKKSLEEGQS</sequence>
<dbReference type="InterPro" id="IPR011701">
    <property type="entry name" value="MFS"/>
</dbReference>
<feature type="transmembrane region" description="Helical" evidence="6">
    <location>
        <begin position="366"/>
        <end position="384"/>
    </location>
</feature>
<feature type="transmembrane region" description="Helical" evidence="6">
    <location>
        <begin position="143"/>
        <end position="162"/>
    </location>
</feature>
<dbReference type="Proteomes" id="UP000239366">
    <property type="component" value="Unassembled WGS sequence"/>
</dbReference>
<gene>
    <name evidence="7" type="ORF">BST99_02275</name>
</gene>
<dbReference type="Pfam" id="PF07690">
    <property type="entry name" value="MFS_1"/>
    <property type="match status" value="1"/>
</dbReference>
<dbReference type="AlphaFoldDB" id="A0A2S7T5G5"/>
<keyword evidence="2" id="KW-0813">Transport</keyword>
<feature type="transmembrane region" description="Helical" evidence="6">
    <location>
        <begin position="174"/>
        <end position="193"/>
    </location>
</feature>
<evidence type="ECO:0000256" key="2">
    <source>
        <dbReference type="ARBA" id="ARBA00022448"/>
    </source>
</evidence>
<evidence type="ECO:0000256" key="6">
    <source>
        <dbReference type="SAM" id="Phobius"/>
    </source>
</evidence>
<feature type="transmembrane region" description="Helical" evidence="6">
    <location>
        <begin position="306"/>
        <end position="325"/>
    </location>
</feature>
<feature type="transmembrane region" description="Helical" evidence="6">
    <location>
        <begin position="331"/>
        <end position="354"/>
    </location>
</feature>
<feature type="transmembrane region" description="Helical" evidence="6">
    <location>
        <begin position="12"/>
        <end position="34"/>
    </location>
</feature>
<keyword evidence="5 6" id="KW-0472">Membrane</keyword>
<proteinExistence type="predicted"/>
<comment type="caution">
    <text evidence="7">The sequence shown here is derived from an EMBL/GenBank/DDBJ whole genome shotgun (WGS) entry which is preliminary data.</text>
</comment>
<comment type="subcellular location">
    <subcellularLocation>
        <location evidence="1">Membrane</location>
        <topology evidence="1">Multi-pass membrane protein</topology>
    </subcellularLocation>
</comment>
<dbReference type="PANTHER" id="PTHR12778">
    <property type="entry name" value="SOLUTE CARRIER FAMILY 33 ACETYL-COA TRANSPORTER -RELATED"/>
    <property type="match status" value="1"/>
</dbReference>
<feature type="transmembrane region" description="Helical" evidence="6">
    <location>
        <begin position="80"/>
        <end position="109"/>
    </location>
</feature>
<reference evidence="8" key="1">
    <citation type="submission" date="2016-11" db="EMBL/GenBank/DDBJ databases">
        <title>Trade-off between light-utilization and light-protection in marine flavobacteria.</title>
        <authorList>
            <person name="Kumagai Y."/>
            <person name="Yoshizawa S."/>
            <person name="Kogure K."/>
        </authorList>
    </citation>
    <scope>NUCLEOTIDE SEQUENCE [LARGE SCALE GENOMIC DNA]</scope>
    <source>
        <strain evidence="8">SG-18</strain>
    </source>
</reference>
<evidence type="ECO:0000256" key="1">
    <source>
        <dbReference type="ARBA" id="ARBA00004141"/>
    </source>
</evidence>
<protein>
    <submittedName>
        <fullName evidence="7">MFS transporter</fullName>
    </submittedName>
</protein>
<dbReference type="GO" id="GO:0016020">
    <property type="term" value="C:membrane"/>
    <property type="evidence" value="ECO:0007669"/>
    <property type="project" value="UniProtKB-SubCell"/>
</dbReference>
<dbReference type="InterPro" id="IPR036259">
    <property type="entry name" value="MFS_trans_sf"/>
</dbReference>
<keyword evidence="8" id="KW-1185">Reference proteome</keyword>
<dbReference type="Gene3D" id="1.20.1250.20">
    <property type="entry name" value="MFS general substrate transporter like domains"/>
    <property type="match status" value="1"/>
</dbReference>
<evidence type="ECO:0000256" key="5">
    <source>
        <dbReference type="ARBA" id="ARBA00023136"/>
    </source>
</evidence>
<dbReference type="InterPro" id="IPR004752">
    <property type="entry name" value="AmpG_permease/AT-1"/>
</dbReference>
<organism evidence="7 8">
    <name type="scientific">Aureicoccus marinus</name>
    <dbReference type="NCBI Taxonomy" id="754435"/>
    <lineage>
        <taxon>Bacteria</taxon>
        <taxon>Pseudomonadati</taxon>
        <taxon>Bacteroidota</taxon>
        <taxon>Flavobacteriia</taxon>
        <taxon>Flavobacteriales</taxon>
        <taxon>Flavobacteriaceae</taxon>
        <taxon>Aureicoccus</taxon>
    </lineage>
</organism>
<dbReference type="OrthoDB" id="9787815at2"/>
<dbReference type="RefSeq" id="WP_105000359.1">
    <property type="nucleotide sequence ID" value="NZ_MQVX01000001.1"/>
</dbReference>
<evidence type="ECO:0000256" key="3">
    <source>
        <dbReference type="ARBA" id="ARBA00022692"/>
    </source>
</evidence>
<dbReference type="GO" id="GO:0022857">
    <property type="term" value="F:transmembrane transporter activity"/>
    <property type="evidence" value="ECO:0007669"/>
    <property type="project" value="InterPro"/>
</dbReference>
<feature type="transmembrane region" description="Helical" evidence="6">
    <location>
        <begin position="390"/>
        <end position="411"/>
    </location>
</feature>
<evidence type="ECO:0000313" key="7">
    <source>
        <dbReference type="EMBL" id="PQJ14725.1"/>
    </source>
</evidence>
<evidence type="ECO:0000256" key="4">
    <source>
        <dbReference type="ARBA" id="ARBA00022989"/>
    </source>
</evidence>
<keyword evidence="4 6" id="KW-1133">Transmembrane helix</keyword>
<dbReference type="EMBL" id="MQVX01000001">
    <property type="protein sequence ID" value="PQJ14725.1"/>
    <property type="molecule type" value="Genomic_DNA"/>
</dbReference>
<feature type="transmembrane region" description="Helical" evidence="6">
    <location>
        <begin position="273"/>
        <end position="294"/>
    </location>
</feature>
<name>A0A2S7T5G5_9FLAO</name>
<accession>A0A2S7T5G5</accession>
<dbReference type="SUPFAM" id="SSF103473">
    <property type="entry name" value="MFS general substrate transporter"/>
    <property type="match status" value="1"/>
</dbReference>
<keyword evidence="3 6" id="KW-0812">Transmembrane</keyword>
<evidence type="ECO:0000313" key="8">
    <source>
        <dbReference type="Proteomes" id="UP000239366"/>
    </source>
</evidence>
<dbReference type="PANTHER" id="PTHR12778:SF10">
    <property type="entry name" value="MAJOR FACILITATOR SUPERFAMILY DOMAIN-CONTAINING PROTEIN 3"/>
    <property type="match status" value="1"/>
</dbReference>